<dbReference type="Proteomes" id="UP000799779">
    <property type="component" value="Unassembled WGS sequence"/>
</dbReference>
<feature type="domain" description="Alpha/beta hydrolase fold-3" evidence="2">
    <location>
        <begin position="94"/>
        <end position="307"/>
    </location>
</feature>
<evidence type="ECO:0000256" key="1">
    <source>
        <dbReference type="ARBA" id="ARBA00022801"/>
    </source>
</evidence>
<dbReference type="Gene3D" id="3.40.50.1820">
    <property type="entry name" value="alpha/beta hydrolase"/>
    <property type="match status" value="1"/>
</dbReference>
<name>A0A6A5WCB5_9PLEO</name>
<sequence>MDSSSWKAYGKIDPELEAMLPAMPPSVSFADYGSADNLRKSIGEQFAQMIAAGILQLPDLTGITKTDIEIPVRDGSSIRALHYRPETGEAGPLFVYFHGGGWTFGFPEAWESGIKILASELGFHAVCVAYRKAPEAVFPTAVNDAWDATEWLANNASDLGADLSRGFIVGGASAGGNLAAVVTHEASDKKLSPAITGQFLSVPMVVHPDAVPEEYKPHYTSEEEFKEGMVLDRRGIQFLLSNYKMDSKSPYGSPLLWPSGHKSQPPTYFQVCGMDPFRDDSLIYEYLLREECGVPTRVDVYGGLPHGGTDFLPMLTQSKKALRDAKAGFEWLLSQRSG</sequence>
<proteinExistence type="predicted"/>
<accession>A0A6A5WCB5</accession>
<dbReference type="SUPFAM" id="SSF53474">
    <property type="entry name" value="alpha/beta-Hydrolases"/>
    <property type="match status" value="1"/>
</dbReference>
<evidence type="ECO:0000313" key="4">
    <source>
        <dbReference type="Proteomes" id="UP000799779"/>
    </source>
</evidence>
<reference evidence="3" key="1">
    <citation type="journal article" date="2020" name="Stud. Mycol.">
        <title>101 Dothideomycetes genomes: a test case for predicting lifestyles and emergence of pathogens.</title>
        <authorList>
            <person name="Haridas S."/>
            <person name="Albert R."/>
            <person name="Binder M."/>
            <person name="Bloem J."/>
            <person name="Labutti K."/>
            <person name="Salamov A."/>
            <person name="Andreopoulos B."/>
            <person name="Baker S."/>
            <person name="Barry K."/>
            <person name="Bills G."/>
            <person name="Bluhm B."/>
            <person name="Cannon C."/>
            <person name="Castanera R."/>
            <person name="Culley D."/>
            <person name="Daum C."/>
            <person name="Ezra D."/>
            <person name="Gonzalez J."/>
            <person name="Henrissat B."/>
            <person name="Kuo A."/>
            <person name="Liang C."/>
            <person name="Lipzen A."/>
            <person name="Lutzoni F."/>
            <person name="Magnuson J."/>
            <person name="Mondo S."/>
            <person name="Nolan M."/>
            <person name="Ohm R."/>
            <person name="Pangilinan J."/>
            <person name="Park H.-J."/>
            <person name="Ramirez L."/>
            <person name="Alfaro M."/>
            <person name="Sun H."/>
            <person name="Tritt A."/>
            <person name="Yoshinaga Y."/>
            <person name="Zwiers L.-H."/>
            <person name="Turgeon B."/>
            <person name="Goodwin S."/>
            <person name="Spatafora J."/>
            <person name="Crous P."/>
            <person name="Grigoriev I."/>
        </authorList>
    </citation>
    <scope>NUCLEOTIDE SEQUENCE</scope>
    <source>
        <strain evidence="3">CBS 123094</strain>
    </source>
</reference>
<evidence type="ECO:0000313" key="3">
    <source>
        <dbReference type="EMBL" id="KAF1998768.1"/>
    </source>
</evidence>
<dbReference type="GO" id="GO:0016787">
    <property type="term" value="F:hydrolase activity"/>
    <property type="evidence" value="ECO:0007669"/>
    <property type="project" value="UniProtKB-KW"/>
</dbReference>
<dbReference type="InterPro" id="IPR013094">
    <property type="entry name" value="AB_hydrolase_3"/>
</dbReference>
<gene>
    <name evidence="3" type="ORF">P154DRAFT_523813</name>
</gene>
<keyword evidence="1 3" id="KW-0378">Hydrolase</keyword>
<dbReference type="InterPro" id="IPR050300">
    <property type="entry name" value="GDXG_lipolytic_enzyme"/>
</dbReference>
<protein>
    <submittedName>
        <fullName evidence="3">Alpha/beta-hydrolase</fullName>
    </submittedName>
</protein>
<evidence type="ECO:0000259" key="2">
    <source>
        <dbReference type="Pfam" id="PF07859"/>
    </source>
</evidence>
<organism evidence="3 4">
    <name type="scientific">Amniculicola lignicola CBS 123094</name>
    <dbReference type="NCBI Taxonomy" id="1392246"/>
    <lineage>
        <taxon>Eukaryota</taxon>
        <taxon>Fungi</taxon>
        <taxon>Dikarya</taxon>
        <taxon>Ascomycota</taxon>
        <taxon>Pezizomycotina</taxon>
        <taxon>Dothideomycetes</taxon>
        <taxon>Pleosporomycetidae</taxon>
        <taxon>Pleosporales</taxon>
        <taxon>Amniculicolaceae</taxon>
        <taxon>Amniculicola</taxon>
    </lineage>
</organism>
<keyword evidence="4" id="KW-1185">Reference proteome</keyword>
<dbReference type="PANTHER" id="PTHR48081:SF8">
    <property type="entry name" value="ALPHA_BETA HYDROLASE FOLD-3 DOMAIN-CONTAINING PROTEIN-RELATED"/>
    <property type="match status" value="1"/>
</dbReference>
<dbReference type="AlphaFoldDB" id="A0A6A5WCB5"/>
<dbReference type="PANTHER" id="PTHR48081">
    <property type="entry name" value="AB HYDROLASE SUPERFAMILY PROTEIN C4A8.06C"/>
    <property type="match status" value="1"/>
</dbReference>
<dbReference type="OrthoDB" id="408631at2759"/>
<dbReference type="InterPro" id="IPR029058">
    <property type="entry name" value="AB_hydrolase_fold"/>
</dbReference>
<dbReference type="Pfam" id="PF07859">
    <property type="entry name" value="Abhydrolase_3"/>
    <property type="match status" value="1"/>
</dbReference>
<dbReference type="EMBL" id="ML977601">
    <property type="protein sequence ID" value="KAF1998768.1"/>
    <property type="molecule type" value="Genomic_DNA"/>
</dbReference>